<keyword evidence="3" id="KW-1185">Reference proteome</keyword>
<evidence type="ECO:0000313" key="2">
    <source>
        <dbReference type="EMBL" id="KAJ1096970.1"/>
    </source>
</evidence>
<name>A0AAV7M2D5_PLEWA</name>
<dbReference type="EMBL" id="JANPWB010000014">
    <property type="protein sequence ID" value="KAJ1096970.1"/>
    <property type="molecule type" value="Genomic_DNA"/>
</dbReference>
<comment type="caution">
    <text evidence="2">The sequence shown here is derived from an EMBL/GenBank/DDBJ whole genome shotgun (WGS) entry which is preliminary data.</text>
</comment>
<evidence type="ECO:0000313" key="3">
    <source>
        <dbReference type="Proteomes" id="UP001066276"/>
    </source>
</evidence>
<sequence>MALLGSRIEPKHKTARRQQATNTEVRRGNKNRLDSWQWEIREDRACFPSPSDSLLCRARTAKLLLTRSIAPPMLAANRALEESPLAPIPGAKGRYKEAGESMRKHKAVTSIPPVGGNSWRPPPPLWATGTRAED</sequence>
<gene>
    <name evidence="2" type="ORF">NDU88_002100</name>
</gene>
<organism evidence="2 3">
    <name type="scientific">Pleurodeles waltl</name>
    <name type="common">Iberian ribbed newt</name>
    <dbReference type="NCBI Taxonomy" id="8319"/>
    <lineage>
        <taxon>Eukaryota</taxon>
        <taxon>Metazoa</taxon>
        <taxon>Chordata</taxon>
        <taxon>Craniata</taxon>
        <taxon>Vertebrata</taxon>
        <taxon>Euteleostomi</taxon>
        <taxon>Amphibia</taxon>
        <taxon>Batrachia</taxon>
        <taxon>Caudata</taxon>
        <taxon>Salamandroidea</taxon>
        <taxon>Salamandridae</taxon>
        <taxon>Pleurodelinae</taxon>
        <taxon>Pleurodeles</taxon>
    </lineage>
</organism>
<feature type="region of interest" description="Disordered" evidence="1">
    <location>
        <begin position="1"/>
        <end position="32"/>
    </location>
</feature>
<protein>
    <submittedName>
        <fullName evidence="2">Uncharacterized protein</fullName>
    </submittedName>
</protein>
<proteinExistence type="predicted"/>
<dbReference type="Proteomes" id="UP001066276">
    <property type="component" value="Chromosome 10"/>
</dbReference>
<accession>A0AAV7M2D5</accession>
<reference evidence="2" key="1">
    <citation type="journal article" date="2022" name="bioRxiv">
        <title>Sequencing and chromosome-scale assembly of the giantPleurodeles waltlgenome.</title>
        <authorList>
            <person name="Brown T."/>
            <person name="Elewa A."/>
            <person name="Iarovenko S."/>
            <person name="Subramanian E."/>
            <person name="Araus A.J."/>
            <person name="Petzold A."/>
            <person name="Susuki M."/>
            <person name="Suzuki K.-i.T."/>
            <person name="Hayashi T."/>
            <person name="Toyoda A."/>
            <person name="Oliveira C."/>
            <person name="Osipova E."/>
            <person name="Leigh N.D."/>
            <person name="Simon A."/>
            <person name="Yun M.H."/>
        </authorList>
    </citation>
    <scope>NUCLEOTIDE SEQUENCE</scope>
    <source>
        <strain evidence="2">20211129_DDA</strain>
        <tissue evidence="2">Liver</tissue>
    </source>
</reference>
<feature type="region of interest" description="Disordered" evidence="1">
    <location>
        <begin position="85"/>
        <end position="134"/>
    </location>
</feature>
<evidence type="ECO:0000256" key="1">
    <source>
        <dbReference type="SAM" id="MobiDB-lite"/>
    </source>
</evidence>
<dbReference type="AlphaFoldDB" id="A0AAV7M2D5"/>